<dbReference type="KEGG" id="osn:115231606"/>
<dbReference type="Gene3D" id="1.20.5.170">
    <property type="match status" value="1"/>
</dbReference>
<evidence type="ECO:0000256" key="1">
    <source>
        <dbReference type="ARBA" id="ARBA00022754"/>
    </source>
</evidence>
<dbReference type="RefSeq" id="XP_036356018.1">
    <property type="nucleotide sequence ID" value="XM_036500125.1"/>
</dbReference>
<dbReference type="GO" id="GO:0005652">
    <property type="term" value="C:nuclear lamina"/>
    <property type="evidence" value="ECO:0007669"/>
    <property type="project" value="TreeGrafter"/>
</dbReference>
<name>A0A7E6EKY9_9MOLL</name>
<feature type="coiled-coil region" evidence="3">
    <location>
        <begin position="173"/>
        <end position="221"/>
    </location>
</feature>
<dbReference type="GO" id="GO:0051664">
    <property type="term" value="P:nuclear pore localization"/>
    <property type="evidence" value="ECO:0007669"/>
    <property type="project" value="TreeGrafter"/>
</dbReference>
<evidence type="ECO:0000313" key="6">
    <source>
        <dbReference type="RefSeq" id="XP_036356018.1"/>
    </source>
</evidence>
<organism evidence="5 6">
    <name type="scientific">Octopus sinensis</name>
    <name type="common">East Asian common octopus</name>
    <dbReference type="NCBI Taxonomy" id="2607531"/>
    <lineage>
        <taxon>Eukaryota</taxon>
        <taxon>Metazoa</taxon>
        <taxon>Spiralia</taxon>
        <taxon>Lophotrochozoa</taxon>
        <taxon>Mollusca</taxon>
        <taxon>Cephalopoda</taxon>
        <taxon>Coleoidea</taxon>
        <taxon>Octopodiformes</taxon>
        <taxon>Octopoda</taxon>
        <taxon>Incirrata</taxon>
        <taxon>Octopodidae</taxon>
        <taxon>Octopus</taxon>
    </lineage>
</organism>
<keyword evidence="5" id="KW-1185">Reference proteome</keyword>
<evidence type="ECO:0000259" key="4">
    <source>
        <dbReference type="Pfam" id="PF00038"/>
    </source>
</evidence>
<evidence type="ECO:0000256" key="2">
    <source>
        <dbReference type="ARBA" id="ARBA00023054"/>
    </source>
</evidence>
<feature type="domain" description="IF rod" evidence="4">
    <location>
        <begin position="134"/>
        <end position="274"/>
    </location>
</feature>
<keyword evidence="1" id="KW-0403">Intermediate filament</keyword>
<evidence type="ECO:0000256" key="3">
    <source>
        <dbReference type="SAM" id="Coils"/>
    </source>
</evidence>
<dbReference type="PANTHER" id="PTHR45721:SF11">
    <property type="entry name" value="LAMIN DM0-RELATED"/>
    <property type="match status" value="1"/>
</dbReference>
<evidence type="ECO:0000313" key="5">
    <source>
        <dbReference type="Proteomes" id="UP000515154"/>
    </source>
</evidence>
<accession>A0A7E6EKY9</accession>
<dbReference type="Pfam" id="PF00038">
    <property type="entry name" value="Filament"/>
    <property type="match status" value="1"/>
</dbReference>
<dbReference type="SUPFAM" id="SSF64593">
    <property type="entry name" value="Intermediate filament protein, coiled coil region"/>
    <property type="match status" value="1"/>
</dbReference>
<dbReference type="Gene3D" id="1.20.5.1160">
    <property type="entry name" value="Vasodilator-stimulated phosphoprotein"/>
    <property type="match status" value="1"/>
</dbReference>
<dbReference type="GO" id="GO:0006998">
    <property type="term" value="P:nuclear envelope organization"/>
    <property type="evidence" value="ECO:0007669"/>
    <property type="project" value="TreeGrafter"/>
</dbReference>
<feature type="coiled-coil region" evidence="3">
    <location>
        <begin position="66"/>
        <end position="104"/>
    </location>
</feature>
<dbReference type="GO" id="GO:0005200">
    <property type="term" value="F:structural constituent of cytoskeleton"/>
    <property type="evidence" value="ECO:0007669"/>
    <property type="project" value="TreeGrafter"/>
</dbReference>
<feature type="coiled-coil region" evidence="3">
    <location>
        <begin position="2"/>
        <end position="40"/>
    </location>
</feature>
<reference evidence="6" key="1">
    <citation type="submission" date="2025-08" db="UniProtKB">
        <authorList>
            <consortium name="RefSeq"/>
        </authorList>
    </citation>
    <scope>IDENTIFICATION</scope>
</reference>
<dbReference type="GO" id="GO:0007097">
    <property type="term" value="P:nuclear migration"/>
    <property type="evidence" value="ECO:0007669"/>
    <property type="project" value="TreeGrafter"/>
</dbReference>
<dbReference type="AlphaFoldDB" id="A0A7E6EKY9"/>
<dbReference type="PANTHER" id="PTHR45721">
    <property type="entry name" value="LAMIN DM0-RELATED"/>
    <property type="match status" value="1"/>
</dbReference>
<keyword evidence="2 3" id="KW-0175">Coiled coil</keyword>
<dbReference type="GO" id="GO:0090435">
    <property type="term" value="P:protein localization to nuclear envelope"/>
    <property type="evidence" value="ECO:0007669"/>
    <property type="project" value="TreeGrafter"/>
</dbReference>
<dbReference type="GO" id="GO:0005882">
    <property type="term" value="C:intermediate filament"/>
    <property type="evidence" value="ECO:0007669"/>
    <property type="project" value="UniProtKB-KW"/>
</dbReference>
<dbReference type="GO" id="GO:0031507">
    <property type="term" value="P:heterochromatin formation"/>
    <property type="evidence" value="ECO:0007669"/>
    <property type="project" value="TreeGrafter"/>
</dbReference>
<sequence length="355" mass="40546">MYEEELKDVRSLLDKISNEKAEVEIERGRLMSEAEDLREASECDVSRLRKLNGSLSTQLGHKTAQIETLSLALEEACEDMNKLKRDLENGEKQLNVARSQLERETLGRIEAENSLQTMRETAVFDRSVRSGEGIYEDMRDQLDDDMCLVMSRMEGIHQTKALRKELDVRKQQVSSLTDQMTTLTARLKERNQEIEKYIRQISQLEKTLLDKQVEMDEASLAHTTHIGRTEQLLSHLTATLDNTLDEHHDLFAAKVRLDTEIGAYRTLMEKEETRLELDGPRKRRRDSLCSLSTGDVRIVHQSDDTVKLHNTADTVITFLILDCRCVSLAAYSDCTLTTSVLSLSPSDYTPSPRIL</sequence>
<proteinExistence type="predicted"/>
<gene>
    <name evidence="6" type="primary">LOC115231606</name>
</gene>
<dbReference type="InterPro" id="IPR039008">
    <property type="entry name" value="IF_rod_dom"/>
</dbReference>
<dbReference type="Proteomes" id="UP000515154">
    <property type="component" value="Unplaced"/>
</dbReference>
<protein>
    <submittedName>
        <fullName evidence="6">Prelamin-A/C-like</fullName>
    </submittedName>
</protein>